<gene>
    <name evidence="3" type="ORF">Poly21_18830</name>
</gene>
<name>A0A5C6C6C2_9BACT</name>
<dbReference type="OrthoDB" id="9802793at2"/>
<dbReference type="AlphaFoldDB" id="A0A5C6C6C2"/>
<evidence type="ECO:0000313" key="3">
    <source>
        <dbReference type="EMBL" id="TWU19708.1"/>
    </source>
</evidence>
<reference evidence="3 4" key="1">
    <citation type="journal article" date="2020" name="Antonie Van Leeuwenhoek">
        <title>Rhodopirellula heiligendammensis sp. nov., Rhodopirellula pilleata sp. nov., and Rhodopirellula solitaria sp. nov. isolated from natural or artificial marine surfaces in Northern Germany and California, USA, and emended description of the genus Rhodopirellula.</title>
        <authorList>
            <person name="Kallscheuer N."/>
            <person name="Wiegand S."/>
            <person name="Jogler M."/>
            <person name="Boedeker C."/>
            <person name="Peeters S.H."/>
            <person name="Rast P."/>
            <person name="Heuer A."/>
            <person name="Jetten M.S.M."/>
            <person name="Rohde M."/>
            <person name="Jogler C."/>
        </authorList>
    </citation>
    <scope>NUCLEOTIDE SEQUENCE [LARGE SCALE GENOMIC DNA]</scope>
    <source>
        <strain evidence="3 4">Poly21</strain>
    </source>
</reference>
<dbReference type="SUPFAM" id="SSF51338">
    <property type="entry name" value="Composite domain of metallo-dependent hydrolases"/>
    <property type="match status" value="1"/>
</dbReference>
<keyword evidence="1" id="KW-0732">Signal</keyword>
<dbReference type="SUPFAM" id="SSF51556">
    <property type="entry name" value="Metallo-dependent hydrolases"/>
    <property type="match status" value="1"/>
</dbReference>
<protein>
    <submittedName>
        <fullName evidence="3">Imidazolonepropionase</fullName>
    </submittedName>
</protein>
<feature type="domain" description="Amidohydrolase-related" evidence="2">
    <location>
        <begin position="350"/>
        <end position="416"/>
    </location>
</feature>
<dbReference type="InterPro" id="IPR006680">
    <property type="entry name" value="Amidohydro-rel"/>
</dbReference>
<proteinExistence type="predicted"/>
<evidence type="ECO:0000313" key="4">
    <source>
        <dbReference type="Proteomes" id="UP000319908"/>
    </source>
</evidence>
<dbReference type="InterPro" id="IPR032466">
    <property type="entry name" value="Metal_Hydrolase"/>
</dbReference>
<dbReference type="EMBL" id="SJPU01000001">
    <property type="protein sequence ID" value="TWU19708.1"/>
    <property type="molecule type" value="Genomic_DNA"/>
</dbReference>
<dbReference type="InterPro" id="IPR051781">
    <property type="entry name" value="Metallo-dep_Hydrolase"/>
</dbReference>
<dbReference type="PANTHER" id="PTHR43135">
    <property type="entry name" value="ALPHA-D-RIBOSE 1-METHYLPHOSPHONATE 5-TRIPHOSPHATE DIPHOSPHATASE"/>
    <property type="match status" value="1"/>
</dbReference>
<dbReference type="Gene3D" id="3.20.20.140">
    <property type="entry name" value="Metal-dependent hydrolases"/>
    <property type="match status" value="1"/>
</dbReference>
<dbReference type="GO" id="GO:0016810">
    <property type="term" value="F:hydrolase activity, acting on carbon-nitrogen (but not peptide) bonds"/>
    <property type="evidence" value="ECO:0007669"/>
    <property type="project" value="InterPro"/>
</dbReference>
<dbReference type="InterPro" id="IPR011059">
    <property type="entry name" value="Metal-dep_hydrolase_composite"/>
</dbReference>
<organism evidence="3 4">
    <name type="scientific">Allorhodopirellula heiligendammensis</name>
    <dbReference type="NCBI Taxonomy" id="2714739"/>
    <lineage>
        <taxon>Bacteria</taxon>
        <taxon>Pseudomonadati</taxon>
        <taxon>Planctomycetota</taxon>
        <taxon>Planctomycetia</taxon>
        <taxon>Pirellulales</taxon>
        <taxon>Pirellulaceae</taxon>
        <taxon>Allorhodopirellula</taxon>
    </lineage>
</organism>
<evidence type="ECO:0000259" key="2">
    <source>
        <dbReference type="Pfam" id="PF01979"/>
    </source>
</evidence>
<dbReference type="Pfam" id="PF01979">
    <property type="entry name" value="Amidohydro_1"/>
    <property type="match status" value="1"/>
</dbReference>
<feature type="signal peptide" evidence="1">
    <location>
        <begin position="1"/>
        <end position="25"/>
    </location>
</feature>
<dbReference type="Proteomes" id="UP000319908">
    <property type="component" value="Unassembled WGS sequence"/>
</dbReference>
<feature type="chain" id="PRO_5022702729" evidence="1">
    <location>
        <begin position="26"/>
        <end position="432"/>
    </location>
</feature>
<evidence type="ECO:0000256" key="1">
    <source>
        <dbReference type="SAM" id="SignalP"/>
    </source>
</evidence>
<dbReference type="RefSeq" id="WP_146406468.1">
    <property type="nucleotide sequence ID" value="NZ_SJPU01000001.1"/>
</dbReference>
<dbReference type="PANTHER" id="PTHR43135:SF3">
    <property type="entry name" value="ALPHA-D-RIBOSE 1-METHYLPHOSPHONATE 5-TRIPHOSPHATE DIPHOSPHATASE"/>
    <property type="match status" value="1"/>
</dbReference>
<keyword evidence="4" id="KW-1185">Reference proteome</keyword>
<sequence>MKFSRRRALLFPIACSLLGSAIADAHDIVPGRPQTRPILIENATLHIGDGSVQKNTSLLFDQGVITRIGRGFTQPQRAIVIDGQGKHVYPGLIDAFTDLGLREITAVDVTVDSSERGDENPNVRSWIAFNPDSELIPVARAGGVLIAHVVPGGRWIRGQSALMQLDGWGVKDMSIATPVGLCVDWETMVPRGRDAKENAKRYDEQITKIDDLLDQARRYRDLRNADPDTPTDVRLESWIPVVDGARPVFVHADRMATIDSAIQFFTAREIPMVICGGADAMHCLDAIKANDIPVILIGTYRLPRRRHDAYDALYELPSQLHRAGVQFAIAGEGSGYPGGASNVRNLPYHAGVAVAYGLDREHAIRSITGSAAEILGVAERVGTLKTEKDATLIVVDGDVLESETNVVDAYVQGRQVDLSSRHRQLFKKYEQK</sequence>
<accession>A0A5C6C6C2</accession>
<comment type="caution">
    <text evidence="3">The sequence shown here is derived from an EMBL/GenBank/DDBJ whole genome shotgun (WGS) entry which is preliminary data.</text>
</comment>